<name>A0A4R3JSB0_9FIRM</name>
<proteinExistence type="predicted"/>
<evidence type="ECO:0000313" key="2">
    <source>
        <dbReference type="Proteomes" id="UP000294613"/>
    </source>
</evidence>
<evidence type="ECO:0000313" key="1">
    <source>
        <dbReference type="EMBL" id="TCS68612.1"/>
    </source>
</evidence>
<dbReference type="EMBL" id="SLZV01000007">
    <property type="protein sequence ID" value="TCS68612.1"/>
    <property type="molecule type" value="Genomic_DNA"/>
</dbReference>
<dbReference type="AlphaFoldDB" id="A0A4R3JSB0"/>
<organism evidence="1 2">
    <name type="scientific">Faecalimonas umbilicata</name>
    <dbReference type="NCBI Taxonomy" id="1912855"/>
    <lineage>
        <taxon>Bacteria</taxon>
        <taxon>Bacillati</taxon>
        <taxon>Bacillota</taxon>
        <taxon>Clostridia</taxon>
        <taxon>Lachnospirales</taxon>
        <taxon>Lachnospiraceae</taxon>
        <taxon>Faecalimonas</taxon>
    </lineage>
</organism>
<gene>
    <name evidence="1" type="ORF">EDD74_1071</name>
</gene>
<dbReference type="Proteomes" id="UP000294613">
    <property type="component" value="Unassembled WGS sequence"/>
</dbReference>
<reference evidence="1 2" key="1">
    <citation type="submission" date="2019-03" db="EMBL/GenBank/DDBJ databases">
        <title>Genomic Encyclopedia of Type Strains, Phase IV (KMG-IV): sequencing the most valuable type-strain genomes for metagenomic binning, comparative biology and taxonomic classification.</title>
        <authorList>
            <person name="Goeker M."/>
        </authorList>
    </citation>
    <scope>NUCLEOTIDE SEQUENCE [LARGE SCALE GENOMIC DNA]</scope>
    <source>
        <strain evidence="1 2">DSM 103426</strain>
    </source>
</reference>
<sequence length="31" mass="3773">MDKKKLIKDHTRELAEIVREARALTQEEYEE</sequence>
<protein>
    <submittedName>
        <fullName evidence="1">Uncharacterized protein</fullName>
    </submittedName>
</protein>
<accession>A0A4R3JSB0</accession>
<comment type="caution">
    <text evidence="1">The sequence shown here is derived from an EMBL/GenBank/DDBJ whole genome shotgun (WGS) entry which is preliminary data.</text>
</comment>